<comment type="caution">
    <text evidence="7">The sequence shown here is derived from an EMBL/GenBank/DDBJ whole genome shotgun (WGS) entry which is preliminary data.</text>
</comment>
<dbReference type="NCBIfam" id="NF004051">
    <property type="entry name" value="PRK05571.1"/>
    <property type="match status" value="1"/>
</dbReference>
<accession>A0A2M7PMI0</accession>
<feature type="active site" description="Proton acceptor" evidence="3">
    <location>
        <position position="65"/>
    </location>
</feature>
<evidence type="ECO:0000256" key="1">
    <source>
        <dbReference type="ARBA" id="ARBA00008754"/>
    </source>
</evidence>
<dbReference type="EMBL" id="PFIP01000061">
    <property type="protein sequence ID" value="PIX34567.1"/>
    <property type="molecule type" value="Genomic_DNA"/>
</dbReference>
<dbReference type="NCBIfam" id="TIGR00689">
    <property type="entry name" value="rpiB_lacA_lacB"/>
    <property type="match status" value="1"/>
</dbReference>
<evidence type="ECO:0000313" key="7">
    <source>
        <dbReference type="EMBL" id="PJB57646.1"/>
    </source>
</evidence>
<dbReference type="EMBL" id="PFTV01000043">
    <property type="protein sequence ID" value="PJB57646.1"/>
    <property type="molecule type" value="Genomic_DNA"/>
</dbReference>
<dbReference type="GO" id="GO:0005975">
    <property type="term" value="P:carbohydrate metabolic process"/>
    <property type="evidence" value="ECO:0007669"/>
    <property type="project" value="InterPro"/>
</dbReference>
<evidence type="ECO:0000313" key="8">
    <source>
        <dbReference type="Proteomes" id="UP000228560"/>
    </source>
</evidence>
<evidence type="ECO:0000256" key="3">
    <source>
        <dbReference type="PIRSR" id="PIRSR005384-1"/>
    </source>
</evidence>
<dbReference type="InterPro" id="IPR003500">
    <property type="entry name" value="RpiB_LacA_LacB"/>
</dbReference>
<dbReference type="PIRSF" id="PIRSF005384">
    <property type="entry name" value="RpiB_LacA_B"/>
    <property type="match status" value="1"/>
</dbReference>
<dbReference type="RefSeq" id="WP_406608053.1">
    <property type="nucleotide sequence ID" value="NZ_PFKO01000293.1"/>
</dbReference>
<dbReference type="PANTHER" id="PTHR43732">
    <property type="entry name" value="RIBOSE 5-PHOSPHATE ISOMERASE-RELATED"/>
    <property type="match status" value="1"/>
</dbReference>
<dbReference type="PANTHER" id="PTHR43732:SF1">
    <property type="entry name" value="RIBOSE 5-PHOSPHATE ISOMERASE"/>
    <property type="match status" value="1"/>
</dbReference>
<evidence type="ECO:0000313" key="9">
    <source>
        <dbReference type="Proteomes" id="UP000230646"/>
    </source>
</evidence>
<feature type="binding site" evidence="4">
    <location>
        <position position="99"/>
    </location>
    <ligand>
        <name>D-ribulose 5-phosphate</name>
        <dbReference type="ChEBI" id="CHEBI:58121"/>
    </ligand>
</feature>
<gene>
    <name evidence="7" type="primary">rpiB</name>
    <name evidence="7" type="ORF">CO097_01745</name>
    <name evidence="6" type="ORF">COZ07_07860</name>
    <name evidence="5" type="ORF">COZ58_03490</name>
</gene>
<dbReference type="GO" id="GO:0016861">
    <property type="term" value="F:intramolecular oxidoreductase activity, interconverting aldoses and ketoses"/>
    <property type="evidence" value="ECO:0007669"/>
    <property type="project" value="UniProtKB-ARBA"/>
</dbReference>
<feature type="binding site" evidence="4">
    <location>
        <begin position="66"/>
        <end position="70"/>
    </location>
    <ligand>
        <name>D-ribulose 5-phosphate</name>
        <dbReference type="ChEBI" id="CHEBI:58121"/>
    </ligand>
</feature>
<feature type="active site" description="Proton donor" evidence="3">
    <location>
        <position position="98"/>
    </location>
</feature>
<evidence type="ECO:0000313" key="6">
    <source>
        <dbReference type="EMBL" id="PIY31830.1"/>
    </source>
</evidence>
<comment type="similarity">
    <text evidence="1">Belongs to the LacAB/RpiB family.</text>
</comment>
<evidence type="ECO:0000256" key="4">
    <source>
        <dbReference type="PIRSR" id="PIRSR005384-2"/>
    </source>
</evidence>
<reference evidence="8 9" key="2">
    <citation type="submission" date="2017-09" db="EMBL/GenBank/DDBJ databases">
        <title>Depth-based differentiation of microbial function through sediment-hosted aquifers and enrichment of novel symbionts in the deep terrestrial subsurface.</title>
        <authorList>
            <person name="Probst A.J."/>
            <person name="Ladd B."/>
            <person name="Jarett J.K."/>
            <person name="Geller-Mcgrath D.E."/>
            <person name="Sieber C.M."/>
            <person name="Emerson J.B."/>
            <person name="Anantharaman K."/>
            <person name="Thomas B.C."/>
            <person name="Malmstrom R."/>
            <person name="Stieglmeier M."/>
            <person name="Klingl A."/>
            <person name="Woyke T."/>
            <person name="Ryan C.M."/>
            <person name="Banfield J.F."/>
        </authorList>
    </citation>
    <scope>NUCLEOTIDE SEQUENCE [LARGE SCALE GENOMIC DNA]</scope>
    <source>
        <strain evidence="6">CG_4_10_14_3_um_filter_34_13</strain>
        <strain evidence="7">CG_4_9_14_3_um_filter_33_16</strain>
    </source>
</reference>
<dbReference type="InterPro" id="IPR036569">
    <property type="entry name" value="RpiB_LacA_LacB_sf"/>
</dbReference>
<dbReference type="Pfam" id="PF02502">
    <property type="entry name" value="LacAB_rpiB"/>
    <property type="match status" value="1"/>
</dbReference>
<dbReference type="EMBL" id="PFKO01000293">
    <property type="protein sequence ID" value="PIY31830.1"/>
    <property type="molecule type" value="Genomic_DNA"/>
</dbReference>
<dbReference type="Proteomes" id="UP000228560">
    <property type="component" value="Unassembled WGS sequence"/>
</dbReference>
<dbReference type="AlphaFoldDB" id="A0A2M8CF63"/>
<dbReference type="SUPFAM" id="SSF89623">
    <property type="entry name" value="Ribose/Galactose isomerase RpiB/AlsB"/>
    <property type="match status" value="1"/>
</dbReference>
<sequence length="150" mass="16874">MKIALGSDHGGYQLKENLKKYLKELKVEYQDFGCNSENPVDYPDVGFKIAIEVKNKNYDKGILICGTGVGMSIVANKIKGIRASLCHDVFSARYAREHNDANILTLGGRVIGSGLAKEIVKVWLNTDFSGEERHLKRLNKIKQEEDKIYK</sequence>
<feature type="binding site" evidence="4">
    <location>
        <position position="109"/>
    </location>
    <ligand>
        <name>D-ribulose 5-phosphate</name>
        <dbReference type="ChEBI" id="CHEBI:58121"/>
    </ligand>
</feature>
<accession>A0A2M8CF63</accession>
<evidence type="ECO:0000256" key="2">
    <source>
        <dbReference type="ARBA" id="ARBA00023235"/>
    </source>
</evidence>
<dbReference type="Proteomes" id="UP000230646">
    <property type="component" value="Unassembled WGS sequence"/>
</dbReference>
<proteinExistence type="inferred from homology"/>
<reference evidence="5" key="1">
    <citation type="submission" date="2017-09" db="EMBL/GenBank/DDBJ databases">
        <title>Depth-based differentiation of microbial function through sediment-hosted aquifers and enrichment of novel symbionts in the deep terrestrial subsurface.</title>
        <authorList>
            <person name="Probst A.J."/>
            <person name="Ladd B."/>
            <person name="Jarett J.K."/>
            <person name="Geller-Mcgrath D.E."/>
            <person name="Sieber C.M.K."/>
            <person name="Emerson J.B."/>
            <person name="Anantharaman K."/>
            <person name="Thomas B.C."/>
            <person name="Malmstrom R."/>
            <person name="Stieglmeier M."/>
            <person name="Klingl A."/>
            <person name="Woyke T."/>
            <person name="Ryan C.M."/>
            <person name="Banfield J.F."/>
        </authorList>
    </citation>
    <scope>NUCLEOTIDE SEQUENCE</scope>
    <source>
        <strain evidence="5">CG_4_8_14_3_um_filter_34_18</strain>
    </source>
</reference>
<dbReference type="Proteomes" id="UP000231493">
    <property type="component" value="Unassembled WGS sequence"/>
</dbReference>
<evidence type="ECO:0000313" key="5">
    <source>
        <dbReference type="EMBL" id="PIX34567.1"/>
    </source>
</evidence>
<organism evidence="7 8">
    <name type="scientific">Candidatus Infernicultor aquiphilus</name>
    <dbReference type="NCBI Taxonomy" id="1805029"/>
    <lineage>
        <taxon>Bacteria</taxon>
        <taxon>Pseudomonadati</taxon>
        <taxon>Atribacterota</taxon>
        <taxon>Candidatus Phoenicimicrobiia</taxon>
        <taxon>Candidatus Pheonicimicrobiales</taxon>
        <taxon>Candidatus Phoenicimicrobiaceae</taxon>
        <taxon>Candidatus Infernicultor</taxon>
    </lineage>
</organism>
<feature type="binding site" evidence="4">
    <location>
        <position position="133"/>
    </location>
    <ligand>
        <name>D-ribulose 5-phosphate</name>
        <dbReference type="ChEBI" id="CHEBI:58121"/>
    </ligand>
</feature>
<accession>A0A2M7K8W3</accession>
<feature type="binding site" evidence="4">
    <location>
        <begin position="8"/>
        <end position="9"/>
    </location>
    <ligand>
        <name>D-ribulose 5-phosphate</name>
        <dbReference type="ChEBI" id="CHEBI:58121"/>
    </ligand>
</feature>
<dbReference type="Gene3D" id="3.40.1400.10">
    <property type="entry name" value="Sugar-phosphate isomerase, RpiB/LacA/LacB"/>
    <property type="match status" value="1"/>
</dbReference>
<protein>
    <submittedName>
        <fullName evidence="7">Ribose 5-phosphate isomerase B</fullName>
    </submittedName>
</protein>
<feature type="binding site" evidence="4">
    <location>
        <position position="137"/>
    </location>
    <ligand>
        <name>D-ribulose 5-phosphate</name>
        <dbReference type="ChEBI" id="CHEBI:58121"/>
    </ligand>
</feature>
<name>A0A2M8CF63_9BACT</name>
<dbReference type="InterPro" id="IPR004785">
    <property type="entry name" value="RpiB"/>
</dbReference>
<keyword evidence="2 7" id="KW-0413">Isomerase</keyword>
<dbReference type="InterPro" id="IPR051812">
    <property type="entry name" value="SPI_LacAB/RpiB"/>
</dbReference>
<dbReference type="NCBIfam" id="TIGR01120">
    <property type="entry name" value="rpiB"/>
    <property type="match status" value="1"/>
</dbReference>